<feature type="transmembrane region" description="Helical" evidence="2">
    <location>
        <begin position="78"/>
        <end position="97"/>
    </location>
</feature>
<name>A0ABY4SB88_AQUTE</name>
<organism evidence="3 4">
    <name type="scientific">Aquincola tertiaricarbonis</name>
    <dbReference type="NCBI Taxonomy" id="391953"/>
    <lineage>
        <taxon>Bacteria</taxon>
        <taxon>Pseudomonadati</taxon>
        <taxon>Pseudomonadota</taxon>
        <taxon>Betaproteobacteria</taxon>
        <taxon>Burkholderiales</taxon>
        <taxon>Sphaerotilaceae</taxon>
        <taxon>Aquincola</taxon>
    </lineage>
</organism>
<sequence>MFSPESAYQRGRTKLGASGAVRSMGDIHSRTQLSGPENKLQAARASLDLQSLVLDINEHFLEVSNPGEYQRSTVNTHWLVVVMGLSLSAIGSVWGGIEWGQASTSWGDRLAISLFWCLTVGLYVLFYLLRPSESYWTALRARYRFNRSTGKVYIVRPRKFGGNAVLDWSRVRAHVQWRPPLPGSDLEGDPTTERHRERLEQPALDHAYLMLYWPPLDPADPQRRGEDLIFVGHEGSGANLWEYLRTFMNKGLGAVPEPQLFEYLRKGFSTARQAQMEVMLQPTLVKEQILGQSTATGLFLKLDSYLWRYNHVLGERMAYWPTFPEAWNSDCGQRRREDGIGPEEPLRWTPTGPVLQGEIFANECTDHSEATPAQWARMLAWTALHIAIGTALLVVPIWWMRS</sequence>
<protein>
    <submittedName>
        <fullName evidence="3">MFS transporter</fullName>
    </submittedName>
</protein>
<accession>A0ABY4SB88</accession>
<dbReference type="Proteomes" id="UP001056201">
    <property type="component" value="Chromosome 1"/>
</dbReference>
<feature type="transmembrane region" description="Helical" evidence="2">
    <location>
        <begin position="378"/>
        <end position="399"/>
    </location>
</feature>
<feature type="transmembrane region" description="Helical" evidence="2">
    <location>
        <begin position="109"/>
        <end position="129"/>
    </location>
</feature>
<keyword evidence="2" id="KW-1133">Transmembrane helix</keyword>
<evidence type="ECO:0000256" key="2">
    <source>
        <dbReference type="SAM" id="Phobius"/>
    </source>
</evidence>
<gene>
    <name evidence="3" type="ORF">MW290_06955</name>
</gene>
<evidence type="ECO:0000313" key="3">
    <source>
        <dbReference type="EMBL" id="URI08301.1"/>
    </source>
</evidence>
<proteinExistence type="predicted"/>
<keyword evidence="2" id="KW-0812">Transmembrane</keyword>
<evidence type="ECO:0000256" key="1">
    <source>
        <dbReference type="SAM" id="MobiDB-lite"/>
    </source>
</evidence>
<reference evidence="3" key="1">
    <citation type="submission" date="2022-05" db="EMBL/GenBank/DDBJ databases">
        <title>An RpoN-dependent PEP-CTERM gene is involved in floc formation of an Aquincola tertiaricarbonis strain.</title>
        <authorList>
            <person name="Qiu D."/>
            <person name="Xia M."/>
        </authorList>
    </citation>
    <scope>NUCLEOTIDE SEQUENCE</scope>
    <source>
        <strain evidence="3">RN12</strain>
    </source>
</reference>
<keyword evidence="2" id="KW-0472">Membrane</keyword>
<dbReference type="RefSeq" id="WP_250196523.1">
    <property type="nucleotide sequence ID" value="NZ_CP097635.1"/>
</dbReference>
<dbReference type="EMBL" id="CP097635">
    <property type="protein sequence ID" value="URI08301.1"/>
    <property type="molecule type" value="Genomic_DNA"/>
</dbReference>
<keyword evidence="4" id="KW-1185">Reference proteome</keyword>
<feature type="region of interest" description="Disordered" evidence="1">
    <location>
        <begin position="1"/>
        <end position="23"/>
    </location>
</feature>
<evidence type="ECO:0000313" key="4">
    <source>
        <dbReference type="Proteomes" id="UP001056201"/>
    </source>
</evidence>